<dbReference type="Pfam" id="PF08450">
    <property type="entry name" value="SGL"/>
    <property type="match status" value="1"/>
</dbReference>
<sequence length="410" mass="44372">MASICSIAAVAALLTSSVTAVAPPVVKRALPDLAQVIDQKAFNVLPKVLPADDFNGSSSPWTPLNFTADSLKEKPFHVYDEEFLDIIGPNPTFTILAQTAKDPIFHEAVVWYKKKDEMFFVQNAGAPDAGTGLNKSAAIYKISLKEADAVKNTRNAVGKVTVTEVKASFEVPNPNGAYQYKGQIIIAASGSGPNIPPVLTVLNPEPPYNTTVLLNNFFGRQFNSLNDLSVNPRNLDIYFTDPSYGKSNNFRPAPGLPTQVYRFNDRTGAVTVAADGFIMPNGITFSPGGKYAYVTDTGMWRNGLELLNPSSIYRFTVAEDGTFENRKTFAFTDTNIPDGVHCDSKGNVYAGVGDGVHVYNPSGKLLGKIYTGRTAANFQFASDGRVVITGQTQLFYATIAAKGDFVEKYL</sequence>
<proteinExistence type="predicted"/>
<dbReference type="EMBL" id="JAULSU010000005">
    <property type="protein sequence ID" value="KAK0616698.1"/>
    <property type="molecule type" value="Genomic_DNA"/>
</dbReference>
<gene>
    <name evidence="3" type="ORF">B0T14DRAFT_538512</name>
</gene>
<protein>
    <recommendedName>
        <fullName evidence="2">SMP-30/Gluconolactonase/LRE-like region domain-containing protein</fullName>
    </recommendedName>
</protein>
<evidence type="ECO:0000256" key="1">
    <source>
        <dbReference type="SAM" id="SignalP"/>
    </source>
</evidence>
<dbReference type="InterPro" id="IPR052988">
    <property type="entry name" value="Oryzine_lactonohydrolase"/>
</dbReference>
<dbReference type="AlphaFoldDB" id="A0AA39WJR4"/>
<name>A0AA39WJR4_9PEZI</name>
<feature type="chain" id="PRO_5041296478" description="SMP-30/Gluconolactonase/LRE-like region domain-containing protein" evidence="1">
    <location>
        <begin position="21"/>
        <end position="410"/>
    </location>
</feature>
<dbReference type="Proteomes" id="UP001175000">
    <property type="component" value="Unassembled WGS sequence"/>
</dbReference>
<dbReference type="SUPFAM" id="SSF63829">
    <property type="entry name" value="Calcium-dependent phosphotriesterase"/>
    <property type="match status" value="1"/>
</dbReference>
<keyword evidence="1" id="KW-0732">Signal</keyword>
<keyword evidence="4" id="KW-1185">Reference proteome</keyword>
<feature type="domain" description="SMP-30/Gluconolactonase/LRE-like region" evidence="2">
    <location>
        <begin position="156"/>
        <end position="378"/>
    </location>
</feature>
<comment type="caution">
    <text evidence="3">The sequence shown here is derived from an EMBL/GenBank/DDBJ whole genome shotgun (WGS) entry which is preliminary data.</text>
</comment>
<dbReference type="Gene3D" id="2.120.10.30">
    <property type="entry name" value="TolB, C-terminal domain"/>
    <property type="match status" value="1"/>
</dbReference>
<reference evidence="3" key="1">
    <citation type="submission" date="2023-06" db="EMBL/GenBank/DDBJ databases">
        <title>Genome-scale phylogeny and comparative genomics of the fungal order Sordariales.</title>
        <authorList>
            <consortium name="Lawrence Berkeley National Laboratory"/>
            <person name="Hensen N."/>
            <person name="Bonometti L."/>
            <person name="Westerberg I."/>
            <person name="Brannstrom I.O."/>
            <person name="Guillou S."/>
            <person name="Cros-Aarteil S."/>
            <person name="Calhoun S."/>
            <person name="Haridas S."/>
            <person name="Kuo A."/>
            <person name="Mondo S."/>
            <person name="Pangilinan J."/>
            <person name="Riley R."/>
            <person name="Labutti K."/>
            <person name="Andreopoulos B."/>
            <person name="Lipzen A."/>
            <person name="Chen C."/>
            <person name="Yanf M."/>
            <person name="Daum C."/>
            <person name="Ng V."/>
            <person name="Clum A."/>
            <person name="Steindorff A."/>
            <person name="Ohm R."/>
            <person name="Martin F."/>
            <person name="Silar P."/>
            <person name="Natvig D."/>
            <person name="Lalanne C."/>
            <person name="Gautier V."/>
            <person name="Ament-Velasquez S.L."/>
            <person name="Kruys A."/>
            <person name="Hutchinson M.I."/>
            <person name="Powell A.J."/>
            <person name="Barry K."/>
            <person name="Miller A.N."/>
            <person name="Grigoriev I.V."/>
            <person name="Debuchy R."/>
            <person name="Gladieux P."/>
            <person name="Thoren M.H."/>
            <person name="Johannesson H."/>
        </authorList>
    </citation>
    <scope>NUCLEOTIDE SEQUENCE</scope>
    <source>
        <strain evidence="3">CBS 606.72</strain>
    </source>
</reference>
<organism evidence="3 4">
    <name type="scientific">Immersiella caudata</name>
    <dbReference type="NCBI Taxonomy" id="314043"/>
    <lineage>
        <taxon>Eukaryota</taxon>
        <taxon>Fungi</taxon>
        <taxon>Dikarya</taxon>
        <taxon>Ascomycota</taxon>
        <taxon>Pezizomycotina</taxon>
        <taxon>Sordariomycetes</taxon>
        <taxon>Sordariomycetidae</taxon>
        <taxon>Sordariales</taxon>
        <taxon>Lasiosphaeriaceae</taxon>
        <taxon>Immersiella</taxon>
    </lineage>
</organism>
<dbReference type="InterPro" id="IPR011042">
    <property type="entry name" value="6-blade_b-propeller_TolB-like"/>
</dbReference>
<accession>A0AA39WJR4</accession>
<dbReference type="PANTHER" id="PTHR47064:SF2">
    <property type="entry name" value="SMP-30_GLUCONOLACTONASE_LRE-LIKE REGION DOMAIN-CONTAINING PROTEIN-RELATED"/>
    <property type="match status" value="1"/>
</dbReference>
<evidence type="ECO:0000313" key="3">
    <source>
        <dbReference type="EMBL" id="KAK0616698.1"/>
    </source>
</evidence>
<dbReference type="PANTHER" id="PTHR47064">
    <property type="entry name" value="PUTATIVE (AFU_ORTHOLOGUE AFUA_1G08990)-RELATED"/>
    <property type="match status" value="1"/>
</dbReference>
<evidence type="ECO:0000313" key="4">
    <source>
        <dbReference type="Proteomes" id="UP001175000"/>
    </source>
</evidence>
<evidence type="ECO:0000259" key="2">
    <source>
        <dbReference type="Pfam" id="PF08450"/>
    </source>
</evidence>
<feature type="signal peptide" evidence="1">
    <location>
        <begin position="1"/>
        <end position="20"/>
    </location>
</feature>
<dbReference type="InterPro" id="IPR013658">
    <property type="entry name" value="SGL"/>
</dbReference>